<dbReference type="Proteomes" id="UP000692954">
    <property type="component" value="Unassembled WGS sequence"/>
</dbReference>
<reference evidence="1" key="1">
    <citation type="submission" date="2021-01" db="EMBL/GenBank/DDBJ databases">
        <authorList>
            <consortium name="Genoscope - CEA"/>
            <person name="William W."/>
        </authorList>
    </citation>
    <scope>NUCLEOTIDE SEQUENCE</scope>
</reference>
<sequence length="149" mass="17443">MNFVDSLCKYQLKLFLIEVDLKLFLEGQMDNSITFKLYQKNNQFQIQISTSLDSQKIGILVQVLDSGGSIKQVYEIITPKLAQIDRVQIQFQNFNLLNKIVLLFEAMNQNVINYIKKYIIIYLIINFTKVNEQYLKILSNQIILTILNN</sequence>
<dbReference type="AlphaFoldDB" id="A0A8S1RDG0"/>
<gene>
    <name evidence="1" type="ORF">PSON_ATCC_30995.1.T1580126</name>
</gene>
<dbReference type="EMBL" id="CAJJDN010000158">
    <property type="protein sequence ID" value="CAD8125403.1"/>
    <property type="molecule type" value="Genomic_DNA"/>
</dbReference>
<accession>A0A8S1RDG0</accession>
<evidence type="ECO:0000313" key="1">
    <source>
        <dbReference type="EMBL" id="CAD8125403.1"/>
    </source>
</evidence>
<proteinExistence type="predicted"/>
<organism evidence="1 2">
    <name type="scientific">Paramecium sonneborni</name>
    <dbReference type="NCBI Taxonomy" id="65129"/>
    <lineage>
        <taxon>Eukaryota</taxon>
        <taxon>Sar</taxon>
        <taxon>Alveolata</taxon>
        <taxon>Ciliophora</taxon>
        <taxon>Intramacronucleata</taxon>
        <taxon>Oligohymenophorea</taxon>
        <taxon>Peniculida</taxon>
        <taxon>Parameciidae</taxon>
        <taxon>Paramecium</taxon>
    </lineage>
</organism>
<keyword evidence="2" id="KW-1185">Reference proteome</keyword>
<name>A0A8S1RDG0_9CILI</name>
<comment type="caution">
    <text evidence="1">The sequence shown here is derived from an EMBL/GenBank/DDBJ whole genome shotgun (WGS) entry which is preliminary data.</text>
</comment>
<evidence type="ECO:0000313" key="2">
    <source>
        <dbReference type="Proteomes" id="UP000692954"/>
    </source>
</evidence>
<protein>
    <submittedName>
        <fullName evidence="1">Uncharacterized protein</fullName>
    </submittedName>
</protein>